<keyword evidence="2" id="KW-0813">Transport</keyword>
<evidence type="ECO:0000259" key="12">
    <source>
        <dbReference type="PROSITE" id="PS50893"/>
    </source>
</evidence>
<dbReference type="InterPro" id="IPR011527">
    <property type="entry name" value="ABC1_TM_dom"/>
</dbReference>
<dbReference type="PANTHER" id="PTHR24223">
    <property type="entry name" value="ATP-BINDING CASSETTE SUB-FAMILY C"/>
    <property type="match status" value="1"/>
</dbReference>
<evidence type="ECO:0000256" key="8">
    <source>
        <dbReference type="ARBA" id="ARBA00023136"/>
    </source>
</evidence>
<feature type="transmembrane region" description="Helical" evidence="11">
    <location>
        <begin position="1081"/>
        <end position="1105"/>
    </location>
</feature>
<feature type="transmembrane region" description="Helical" evidence="11">
    <location>
        <begin position="147"/>
        <end position="167"/>
    </location>
</feature>
<evidence type="ECO:0000256" key="6">
    <source>
        <dbReference type="ARBA" id="ARBA00022840"/>
    </source>
</evidence>
<name>A0AAV5AQA5_9AGAM</name>
<keyword evidence="6" id="KW-0067">ATP-binding</keyword>
<feature type="compositionally biased region" description="Low complexity" evidence="10">
    <location>
        <begin position="445"/>
        <end position="468"/>
    </location>
</feature>
<dbReference type="CDD" id="cd18604">
    <property type="entry name" value="ABC_6TM_VMR1_D2_like"/>
    <property type="match status" value="1"/>
</dbReference>
<feature type="transmembrane region" description="Helical" evidence="11">
    <location>
        <begin position="1042"/>
        <end position="1060"/>
    </location>
</feature>
<feature type="region of interest" description="Disordered" evidence="10">
    <location>
        <begin position="984"/>
        <end position="1012"/>
    </location>
</feature>
<evidence type="ECO:0008006" key="16">
    <source>
        <dbReference type="Google" id="ProtNLM"/>
    </source>
</evidence>
<evidence type="ECO:0000313" key="14">
    <source>
        <dbReference type="EMBL" id="GJJ14889.1"/>
    </source>
</evidence>
<evidence type="ECO:0000256" key="4">
    <source>
        <dbReference type="ARBA" id="ARBA00022737"/>
    </source>
</evidence>
<feature type="transmembrane region" description="Helical" evidence="11">
    <location>
        <begin position="1164"/>
        <end position="1197"/>
    </location>
</feature>
<evidence type="ECO:0000256" key="10">
    <source>
        <dbReference type="SAM" id="MobiDB-lite"/>
    </source>
</evidence>
<dbReference type="Pfam" id="PF00664">
    <property type="entry name" value="ABC_membrane"/>
    <property type="match status" value="2"/>
</dbReference>
<dbReference type="SMART" id="SM00382">
    <property type="entry name" value="AAA"/>
    <property type="match status" value="2"/>
</dbReference>
<dbReference type="GO" id="GO:0005524">
    <property type="term" value="F:ATP binding"/>
    <property type="evidence" value="ECO:0007669"/>
    <property type="project" value="UniProtKB-KW"/>
</dbReference>
<evidence type="ECO:0000256" key="1">
    <source>
        <dbReference type="ARBA" id="ARBA00004141"/>
    </source>
</evidence>
<dbReference type="InterPro" id="IPR050173">
    <property type="entry name" value="ABC_transporter_C-like"/>
</dbReference>
<organism evidence="14 15">
    <name type="scientific">Clathrus columnatus</name>
    <dbReference type="NCBI Taxonomy" id="1419009"/>
    <lineage>
        <taxon>Eukaryota</taxon>
        <taxon>Fungi</taxon>
        <taxon>Dikarya</taxon>
        <taxon>Basidiomycota</taxon>
        <taxon>Agaricomycotina</taxon>
        <taxon>Agaricomycetes</taxon>
        <taxon>Phallomycetidae</taxon>
        <taxon>Phallales</taxon>
        <taxon>Clathraceae</taxon>
        <taxon>Clathrus</taxon>
    </lineage>
</organism>
<dbReference type="FunFam" id="1.20.1560.10:FF:000013">
    <property type="entry name" value="ABC transporter C family member 2"/>
    <property type="match status" value="1"/>
</dbReference>
<evidence type="ECO:0000256" key="3">
    <source>
        <dbReference type="ARBA" id="ARBA00022692"/>
    </source>
</evidence>
<dbReference type="FunFam" id="3.40.50.300:FF:001354">
    <property type="entry name" value="ATP-binding cassette (ABC) transporter, putative"/>
    <property type="match status" value="1"/>
</dbReference>
<feature type="transmembrane region" description="Helical" evidence="11">
    <location>
        <begin position="187"/>
        <end position="206"/>
    </location>
</feature>
<dbReference type="InterPro" id="IPR036640">
    <property type="entry name" value="ABC1_TM_sf"/>
</dbReference>
<evidence type="ECO:0000256" key="11">
    <source>
        <dbReference type="SAM" id="Phobius"/>
    </source>
</evidence>
<gene>
    <name evidence="14" type="ORF">Clacol_009158</name>
</gene>
<dbReference type="CDD" id="cd03250">
    <property type="entry name" value="ABCC_MRP_domain1"/>
    <property type="match status" value="1"/>
</dbReference>
<proteinExistence type="predicted"/>
<comment type="caution">
    <text evidence="14">The sequence shown here is derived from an EMBL/GenBank/DDBJ whole genome shotgun (WGS) entry which is preliminary data.</text>
</comment>
<dbReference type="InterPro" id="IPR003593">
    <property type="entry name" value="AAA+_ATPase"/>
</dbReference>
<accession>A0AAV5AQA5</accession>
<dbReference type="InterPro" id="IPR017871">
    <property type="entry name" value="ABC_transporter-like_CS"/>
</dbReference>
<dbReference type="PANTHER" id="PTHR24223:SF353">
    <property type="entry name" value="ABC TRANSPORTER ATP-BINDING PROTEIN_PERMEASE VMR1-RELATED"/>
    <property type="match status" value="1"/>
</dbReference>
<dbReference type="GO" id="GO:0016887">
    <property type="term" value="F:ATP hydrolysis activity"/>
    <property type="evidence" value="ECO:0007669"/>
    <property type="project" value="InterPro"/>
</dbReference>
<feature type="domain" description="ABC transporter" evidence="12">
    <location>
        <begin position="718"/>
        <end position="963"/>
    </location>
</feature>
<evidence type="ECO:0000256" key="5">
    <source>
        <dbReference type="ARBA" id="ARBA00022741"/>
    </source>
</evidence>
<feature type="transmembrane region" description="Helical" evidence="11">
    <location>
        <begin position="84"/>
        <end position="105"/>
    </location>
</feature>
<keyword evidence="3 11" id="KW-0812">Transmembrane</keyword>
<dbReference type="EMBL" id="BPWL01000010">
    <property type="protein sequence ID" value="GJJ14889.1"/>
    <property type="molecule type" value="Genomic_DNA"/>
</dbReference>
<evidence type="ECO:0000256" key="9">
    <source>
        <dbReference type="ARBA" id="ARBA00023180"/>
    </source>
</evidence>
<feature type="transmembrane region" description="Helical" evidence="11">
    <location>
        <begin position="348"/>
        <end position="371"/>
    </location>
</feature>
<dbReference type="Gene3D" id="1.20.1560.10">
    <property type="entry name" value="ABC transporter type 1, transmembrane domain"/>
    <property type="match status" value="2"/>
</dbReference>
<feature type="domain" description="ABC transmembrane type-1" evidence="13">
    <location>
        <begin position="356"/>
        <end position="671"/>
    </location>
</feature>
<keyword evidence="5" id="KW-0547">Nucleotide-binding</keyword>
<feature type="region of interest" description="Disordered" evidence="10">
    <location>
        <begin position="445"/>
        <end position="470"/>
    </location>
</feature>
<comment type="subcellular location">
    <subcellularLocation>
        <location evidence="1">Membrane</location>
        <topology evidence="1">Multi-pass membrane protein</topology>
    </subcellularLocation>
</comment>
<protein>
    <recommendedName>
        <fullName evidence="16">Multidrug resistance-associated ABC transporter</fullName>
    </recommendedName>
</protein>
<evidence type="ECO:0000259" key="13">
    <source>
        <dbReference type="PROSITE" id="PS50929"/>
    </source>
</evidence>
<dbReference type="Pfam" id="PF00005">
    <property type="entry name" value="ABC_tran"/>
    <property type="match status" value="2"/>
</dbReference>
<sequence length="1623" mass="179877">MLQLQLATGVVLVVAAVCSALLFFWLSPPVQAGKIFLPTVIDDEDFQRLSTGDDPFLVTKPEDFVDGTPVDEDNFWAKTRIKKLVLFGLFACLVAVDTIALGFSIAIEEPGASIASYALRAAFDVYLVVLTSLTIRDTDVPHHWVTIIHLSSLVGLSFFISGIETILPDTPNVVISASARHSILQDVLWYIDLTLTLSATIIVITIPRGPKLHFPSEAIYSEKTLETSTTHFYENVCGISGLIIINLTFVNALTEALDASVLDFLLFSYTTKVIFLGVTQESLEIGDLPVVTANMRATTLFYRMRTAMQNIKPRALIPRFLRGTRWEWKPTPGSGLLLMYRLAKVNSVPLVAQTSLATISALLFYAPAYFLRELVAFLEVSQTGEEKNIRWGWVYCLGLFLSNAIFTGQLWSISTTTLQVRMRIQLNSILFAKTLVRKDVASSSSSSQSIPAQSGTPTTPTTITSSGGDSVIEKKEEEDFSSKAQIMTLMTTDVDRVSDFGWHLFSLVDSPIEIIIGSYFLYTLLGISCFIGLAVTCLFLPMNHWAGKVVVKAQDSLMKARDERVALMNEILGAIRMLKFMAWERSFEKRVLKIREKELHFQRRNYIIEVRIIRYYSNASPVVVTLVSFWHFAVVRQQTLTPSIAFTSIAVFTEMKFALNALPETFINMLQSLVSVRRIEKYLGSAEVSAVPPLQAQDMTIAFNNATITWPQDRGSGSTASSVSSTPRHKFILIDMNMKFPEGELSLICGRLGSGKSLLLLSLLGEADLLSGQICCPRSPPNAIASLEKVIPPPEEWVIRGLCAYVPQAAWLRNASIKDNILFNLPYVEERYKKTLEACALVNDLKILEDGDEAEIGERGVNLSGGQKARVSLARAVYSRASILLLDDVLSAVDAHTAHHLYENCLKGELMRERTVILVSHHVQLCSPGASHIVALDNGRVIYTGDNQTFRTSGIMDKLIQSDNGESKEAVEAEIQDSEIAKVVEEPDSEASSTITPTTDEESPPAEKKKVPRKLIEEEKRAIGRIGRDVWKTYISACGGSWYWLLFVFSMSLAAASPVLENGWLRYWSGAVERNDMHNSTVFYISIYAGVTGVGLVFSTFRWFVLYYGSIQASTILYKRLLEAVLFANIRFHDTISRGRLLNRFGKDFEGIDSSLSDNFGRSFINALSVFTTIVAVTSVGGTPFFIAILILGYIYYNVAKVYGQTSRDMRRLDSVTRSPLYSIYGETIAGVTIIRAFGAGSKFLRDMLRNVDTNANPYFWMWGVNRWLSVRFNLTSAAVVGVTGLVVLLTPGIDASLAGFALAFASTVTGDVAVERVKEFSELVREPPEFIEPRPAASWPTQVSHQPDLPDVLHNLTFTINPGERIGILGRTGCGKSTLALSFFRFVEPSKGRIVIDGVDISTIGLTDLRSRLTIIPRKHVCLRLILSLFKISAAEDPTILSGTLRSTLDVFEEYDDGEIYEALRRVHLISSEEESSETSTGVNENVFRNLDSPVMEGGENFSTGEKQLICMARAILKRAKVLVMDEATASVDYATDELIGKTIRQEFSDSTIITIAHRLRTVVDYNRVMLLDEGRIIEFDTPSKLLSNEDSRFYALCKATGKAEFATLKRMAGVSASASES</sequence>
<feature type="transmembrane region" description="Helical" evidence="11">
    <location>
        <begin position="391"/>
        <end position="413"/>
    </location>
</feature>
<feature type="transmembrane region" description="Helical" evidence="11">
    <location>
        <begin position="6"/>
        <end position="26"/>
    </location>
</feature>
<dbReference type="FunFam" id="3.40.50.300:FF:000825">
    <property type="entry name" value="ABC bile acid transporter"/>
    <property type="match status" value="1"/>
</dbReference>
<dbReference type="CDD" id="cd03244">
    <property type="entry name" value="ABCC_MRP_domain2"/>
    <property type="match status" value="1"/>
</dbReference>
<dbReference type="InterPro" id="IPR027417">
    <property type="entry name" value="P-loop_NTPase"/>
</dbReference>
<dbReference type="PROSITE" id="PS00211">
    <property type="entry name" value="ABC_TRANSPORTER_1"/>
    <property type="match status" value="1"/>
</dbReference>
<dbReference type="GO" id="GO:0000329">
    <property type="term" value="C:fungal-type vacuole membrane"/>
    <property type="evidence" value="ECO:0007669"/>
    <property type="project" value="TreeGrafter"/>
</dbReference>
<dbReference type="Proteomes" id="UP001050691">
    <property type="component" value="Unassembled WGS sequence"/>
</dbReference>
<dbReference type="Gene3D" id="3.40.50.300">
    <property type="entry name" value="P-loop containing nucleotide triphosphate hydrolases"/>
    <property type="match status" value="2"/>
</dbReference>
<evidence type="ECO:0000256" key="2">
    <source>
        <dbReference type="ARBA" id="ARBA00022448"/>
    </source>
</evidence>
<dbReference type="PROSITE" id="PS50929">
    <property type="entry name" value="ABC_TM1F"/>
    <property type="match status" value="2"/>
</dbReference>
<reference evidence="14" key="1">
    <citation type="submission" date="2021-10" db="EMBL/GenBank/DDBJ databases">
        <title>De novo Genome Assembly of Clathrus columnatus (Basidiomycota, Fungi) Using Illumina and Nanopore Sequence Data.</title>
        <authorList>
            <person name="Ogiso-Tanaka E."/>
            <person name="Itagaki H."/>
            <person name="Hosoya T."/>
            <person name="Hosaka K."/>
        </authorList>
    </citation>
    <scope>NUCLEOTIDE SEQUENCE</scope>
    <source>
        <strain evidence="14">MO-923</strain>
    </source>
</reference>
<feature type="transmembrane region" description="Helical" evidence="11">
    <location>
        <begin position="613"/>
        <end position="633"/>
    </location>
</feature>
<keyword evidence="8 11" id="KW-0472">Membrane</keyword>
<feature type="domain" description="ABC transporter" evidence="12">
    <location>
        <begin position="1339"/>
        <end position="1600"/>
    </location>
</feature>
<keyword evidence="15" id="KW-1185">Reference proteome</keyword>
<feature type="transmembrane region" description="Helical" evidence="11">
    <location>
        <begin position="1271"/>
        <end position="1290"/>
    </location>
</feature>
<dbReference type="GO" id="GO:0140359">
    <property type="term" value="F:ABC-type transporter activity"/>
    <property type="evidence" value="ECO:0007669"/>
    <property type="project" value="InterPro"/>
</dbReference>
<dbReference type="SUPFAM" id="SSF90123">
    <property type="entry name" value="ABC transporter transmembrane region"/>
    <property type="match status" value="2"/>
</dbReference>
<keyword evidence="4" id="KW-0677">Repeat</keyword>
<keyword evidence="9" id="KW-0325">Glycoprotein</keyword>
<dbReference type="PROSITE" id="PS50893">
    <property type="entry name" value="ABC_TRANSPORTER_2"/>
    <property type="match status" value="2"/>
</dbReference>
<keyword evidence="7 11" id="KW-1133">Transmembrane helix</keyword>
<feature type="transmembrane region" description="Helical" evidence="11">
    <location>
        <begin position="117"/>
        <end position="135"/>
    </location>
</feature>
<feature type="domain" description="ABC transmembrane type-1" evidence="13">
    <location>
        <begin position="1045"/>
        <end position="1311"/>
    </location>
</feature>
<dbReference type="SUPFAM" id="SSF52540">
    <property type="entry name" value="P-loop containing nucleoside triphosphate hydrolases"/>
    <property type="match status" value="2"/>
</dbReference>
<feature type="transmembrane region" description="Helical" evidence="11">
    <location>
        <begin position="519"/>
        <end position="545"/>
    </location>
</feature>
<dbReference type="CDD" id="cd18596">
    <property type="entry name" value="ABC_6TM_VMR1_D1_like"/>
    <property type="match status" value="1"/>
</dbReference>
<dbReference type="InterPro" id="IPR003439">
    <property type="entry name" value="ABC_transporter-like_ATP-bd"/>
</dbReference>
<evidence type="ECO:0000313" key="15">
    <source>
        <dbReference type="Proteomes" id="UP001050691"/>
    </source>
</evidence>
<evidence type="ECO:0000256" key="7">
    <source>
        <dbReference type="ARBA" id="ARBA00022989"/>
    </source>
</evidence>